<feature type="transmembrane region" description="Helical" evidence="1">
    <location>
        <begin position="6"/>
        <end position="23"/>
    </location>
</feature>
<protein>
    <submittedName>
        <fullName evidence="2">Uncharacterized protein</fullName>
    </submittedName>
</protein>
<dbReference type="AlphaFoldDB" id="A0A0F9LYI9"/>
<evidence type="ECO:0000313" key="2">
    <source>
        <dbReference type="EMBL" id="KKM69410.1"/>
    </source>
</evidence>
<keyword evidence="1" id="KW-1133">Transmembrane helix</keyword>
<proteinExistence type="predicted"/>
<comment type="caution">
    <text evidence="2">The sequence shown here is derived from an EMBL/GenBank/DDBJ whole genome shotgun (WGS) entry which is preliminary data.</text>
</comment>
<name>A0A0F9LYI9_9ZZZZ</name>
<dbReference type="EMBL" id="LAZR01009997">
    <property type="protein sequence ID" value="KKM69410.1"/>
    <property type="molecule type" value="Genomic_DNA"/>
</dbReference>
<accession>A0A0F9LYI9</accession>
<organism evidence="2">
    <name type="scientific">marine sediment metagenome</name>
    <dbReference type="NCBI Taxonomy" id="412755"/>
    <lineage>
        <taxon>unclassified sequences</taxon>
        <taxon>metagenomes</taxon>
        <taxon>ecological metagenomes</taxon>
    </lineage>
</organism>
<evidence type="ECO:0000256" key="1">
    <source>
        <dbReference type="SAM" id="Phobius"/>
    </source>
</evidence>
<sequence length="96" mass="10611">MISGIIAIILPIYLICSVVYKLTKGSTKMNYKLALQNLMRMAEIALVSTFTAIYIMASFVLLLCAIAIDITGNLKDAKHSITIGLGKYEYIFSTKK</sequence>
<feature type="transmembrane region" description="Helical" evidence="1">
    <location>
        <begin position="44"/>
        <end position="68"/>
    </location>
</feature>
<gene>
    <name evidence="2" type="ORF">LCGC14_1451130</name>
</gene>
<reference evidence="2" key="1">
    <citation type="journal article" date="2015" name="Nature">
        <title>Complex archaea that bridge the gap between prokaryotes and eukaryotes.</title>
        <authorList>
            <person name="Spang A."/>
            <person name="Saw J.H."/>
            <person name="Jorgensen S.L."/>
            <person name="Zaremba-Niedzwiedzka K."/>
            <person name="Martijn J."/>
            <person name="Lind A.E."/>
            <person name="van Eijk R."/>
            <person name="Schleper C."/>
            <person name="Guy L."/>
            <person name="Ettema T.J."/>
        </authorList>
    </citation>
    <scope>NUCLEOTIDE SEQUENCE</scope>
</reference>
<keyword evidence="1" id="KW-0812">Transmembrane</keyword>
<keyword evidence="1" id="KW-0472">Membrane</keyword>